<evidence type="ECO:0000313" key="2">
    <source>
        <dbReference type="EMBL" id="MEJ8855809.1"/>
    </source>
</evidence>
<proteinExistence type="predicted"/>
<reference evidence="2 3" key="1">
    <citation type="submission" date="2024-03" db="EMBL/GenBank/DDBJ databases">
        <title>Novel species of the genus Variovorax.</title>
        <authorList>
            <person name="Liu Q."/>
            <person name="Xin Y.-H."/>
        </authorList>
    </citation>
    <scope>NUCLEOTIDE SEQUENCE [LARGE SCALE GENOMIC DNA]</scope>
    <source>
        <strain evidence="2 3">KACC 18901</strain>
    </source>
</reference>
<dbReference type="Proteomes" id="UP001367030">
    <property type="component" value="Unassembled WGS sequence"/>
</dbReference>
<accession>A0ABU8X7Y4</accession>
<dbReference type="RefSeq" id="WP_340335885.1">
    <property type="nucleotide sequence ID" value="NZ_JBBKZS010000005.1"/>
</dbReference>
<dbReference type="EMBL" id="JBBKZS010000005">
    <property type="protein sequence ID" value="MEJ8855809.1"/>
    <property type="molecule type" value="Genomic_DNA"/>
</dbReference>
<organism evidence="2 3">
    <name type="scientific">Variovorax robiniae</name>
    <dbReference type="NCBI Taxonomy" id="1836199"/>
    <lineage>
        <taxon>Bacteria</taxon>
        <taxon>Pseudomonadati</taxon>
        <taxon>Pseudomonadota</taxon>
        <taxon>Betaproteobacteria</taxon>
        <taxon>Burkholderiales</taxon>
        <taxon>Comamonadaceae</taxon>
        <taxon>Variovorax</taxon>
    </lineage>
</organism>
<name>A0ABU8X7Y4_9BURK</name>
<sequence length="511" mass="55205">MNAGLAAVRAGIETAEAPVIDWPEVQPLISKIDPAPYPIDALPTAVRLAVQEVAGFVKAPTPMIVVSALAALSLAIQAHHDAERAERLSGPCSLFLLAIADSGERKSTCDGFFTRSIRDYEATQQEAAKPLLTAYKSDHEIWEAQRSGLKEKIKSQAKAGKPSDAEERELRNLDKSEPRAPRVPRLIYGDATPEALTYSLAKQWPSGGVVSSEAGSVFGSHGMGKDSVMRNLAALNQLWDGAALPVERRSSESFTVRGARLTMALQVQEATLQAFFDSTKGLARGTGFLARFLVAWPESTQGTRAFTEAPANWPALATFNSRLTAILSRPAPIDEDGALSPAMLKLSPDAKAAWVAFHDQIEAMLSTGGELYDVRDVASKIADNAARLAALFHVFEGSVGPISIDAMDSGACIAAWHLNEARRFLGELAMPAELANPTRLEAWMLDYCRREKTDKVPTREVQRCGPGGLRDKAVFMEAVKELEELGRARVVQEGKKKLVQINPLVLSGVSP</sequence>
<evidence type="ECO:0000313" key="3">
    <source>
        <dbReference type="Proteomes" id="UP001367030"/>
    </source>
</evidence>
<keyword evidence="3" id="KW-1185">Reference proteome</keyword>
<dbReference type="InterPro" id="IPR025048">
    <property type="entry name" value="DUF3987"/>
</dbReference>
<feature type="compositionally biased region" description="Basic and acidic residues" evidence="1">
    <location>
        <begin position="161"/>
        <end position="176"/>
    </location>
</feature>
<dbReference type="Pfam" id="PF13148">
    <property type="entry name" value="DUF3987"/>
    <property type="match status" value="1"/>
</dbReference>
<feature type="region of interest" description="Disordered" evidence="1">
    <location>
        <begin position="152"/>
        <end position="176"/>
    </location>
</feature>
<evidence type="ECO:0000256" key="1">
    <source>
        <dbReference type="SAM" id="MobiDB-lite"/>
    </source>
</evidence>
<protein>
    <submittedName>
        <fullName evidence="2">YfjI family protein</fullName>
    </submittedName>
</protein>
<comment type="caution">
    <text evidence="2">The sequence shown here is derived from an EMBL/GenBank/DDBJ whole genome shotgun (WGS) entry which is preliminary data.</text>
</comment>
<gene>
    <name evidence="2" type="ORF">WKW79_14595</name>
</gene>